<feature type="transmembrane region" description="Helical" evidence="1">
    <location>
        <begin position="18"/>
        <end position="39"/>
    </location>
</feature>
<gene>
    <name evidence="2" type="ORF">HPB51_028471</name>
</gene>
<keyword evidence="1" id="KW-0812">Transmembrane</keyword>
<reference evidence="2" key="1">
    <citation type="journal article" date="2020" name="Cell">
        <title>Large-Scale Comparative Analyses of Tick Genomes Elucidate Their Genetic Diversity and Vector Capacities.</title>
        <authorList>
            <consortium name="Tick Genome and Microbiome Consortium (TIGMIC)"/>
            <person name="Jia N."/>
            <person name="Wang J."/>
            <person name="Shi W."/>
            <person name="Du L."/>
            <person name="Sun Y."/>
            <person name="Zhan W."/>
            <person name="Jiang J.F."/>
            <person name="Wang Q."/>
            <person name="Zhang B."/>
            <person name="Ji P."/>
            <person name="Bell-Sakyi L."/>
            <person name="Cui X.M."/>
            <person name="Yuan T.T."/>
            <person name="Jiang B.G."/>
            <person name="Yang W.F."/>
            <person name="Lam T.T."/>
            <person name="Chang Q.C."/>
            <person name="Ding S.J."/>
            <person name="Wang X.J."/>
            <person name="Zhu J.G."/>
            <person name="Ruan X.D."/>
            <person name="Zhao L."/>
            <person name="Wei J.T."/>
            <person name="Ye R.Z."/>
            <person name="Que T.C."/>
            <person name="Du C.H."/>
            <person name="Zhou Y.H."/>
            <person name="Cheng J.X."/>
            <person name="Dai P.F."/>
            <person name="Guo W.B."/>
            <person name="Han X.H."/>
            <person name="Huang E.J."/>
            <person name="Li L.F."/>
            <person name="Wei W."/>
            <person name="Gao Y.C."/>
            <person name="Liu J.Z."/>
            <person name="Shao H.Z."/>
            <person name="Wang X."/>
            <person name="Wang C.C."/>
            <person name="Yang T.C."/>
            <person name="Huo Q.B."/>
            <person name="Li W."/>
            <person name="Chen H.Y."/>
            <person name="Chen S.E."/>
            <person name="Zhou L.G."/>
            <person name="Ni X.B."/>
            <person name="Tian J.H."/>
            <person name="Sheng Y."/>
            <person name="Liu T."/>
            <person name="Pan Y.S."/>
            <person name="Xia L.Y."/>
            <person name="Li J."/>
            <person name="Zhao F."/>
            <person name="Cao W.C."/>
        </authorList>
    </citation>
    <scope>NUCLEOTIDE SEQUENCE</scope>
    <source>
        <strain evidence="2">Rmic-2018</strain>
    </source>
</reference>
<sequence>MSSSGIHEGEAYASVNFFFSKILITATIIISVACAAQLTRRELLVPTRRTRSTSAISTRLPERTLSGSFFRFNKGWGSAATARNASKALCSEALWTELQVRVVVGVGSCKQRWQRLAFQRAPANLPELFVLLAMQRKEGEIPKNLKTTPRDVPGNVGVIIGQQRATTRSRRIAKGALREVFAVAFTASSTPAFFEEATIFMVRWSGRSSKENPKSGMGRVV</sequence>
<organism evidence="2 3">
    <name type="scientific">Rhipicephalus microplus</name>
    <name type="common">Cattle tick</name>
    <name type="synonym">Boophilus microplus</name>
    <dbReference type="NCBI Taxonomy" id="6941"/>
    <lineage>
        <taxon>Eukaryota</taxon>
        <taxon>Metazoa</taxon>
        <taxon>Ecdysozoa</taxon>
        <taxon>Arthropoda</taxon>
        <taxon>Chelicerata</taxon>
        <taxon>Arachnida</taxon>
        <taxon>Acari</taxon>
        <taxon>Parasitiformes</taxon>
        <taxon>Ixodida</taxon>
        <taxon>Ixodoidea</taxon>
        <taxon>Ixodidae</taxon>
        <taxon>Rhipicephalinae</taxon>
        <taxon>Rhipicephalus</taxon>
        <taxon>Boophilus</taxon>
    </lineage>
</organism>
<dbReference type="EMBL" id="JABSTU010005222">
    <property type="protein sequence ID" value="KAH7948600.1"/>
    <property type="molecule type" value="Genomic_DNA"/>
</dbReference>
<evidence type="ECO:0000313" key="2">
    <source>
        <dbReference type="EMBL" id="KAH7948600.1"/>
    </source>
</evidence>
<evidence type="ECO:0000256" key="1">
    <source>
        <dbReference type="SAM" id="Phobius"/>
    </source>
</evidence>
<comment type="caution">
    <text evidence="2">The sequence shown here is derived from an EMBL/GenBank/DDBJ whole genome shotgun (WGS) entry which is preliminary data.</text>
</comment>
<evidence type="ECO:0000313" key="3">
    <source>
        <dbReference type="Proteomes" id="UP000821866"/>
    </source>
</evidence>
<keyword evidence="3" id="KW-1185">Reference proteome</keyword>
<keyword evidence="1" id="KW-1133">Transmembrane helix</keyword>
<proteinExistence type="predicted"/>
<dbReference type="AlphaFoldDB" id="A0A9J6CXP3"/>
<name>A0A9J6CXP3_RHIMP</name>
<keyword evidence="1" id="KW-0472">Membrane</keyword>
<reference evidence="2" key="2">
    <citation type="submission" date="2021-09" db="EMBL/GenBank/DDBJ databases">
        <authorList>
            <person name="Jia N."/>
            <person name="Wang J."/>
            <person name="Shi W."/>
            <person name="Du L."/>
            <person name="Sun Y."/>
            <person name="Zhan W."/>
            <person name="Jiang J."/>
            <person name="Wang Q."/>
            <person name="Zhang B."/>
            <person name="Ji P."/>
            <person name="Sakyi L.B."/>
            <person name="Cui X."/>
            <person name="Yuan T."/>
            <person name="Jiang B."/>
            <person name="Yang W."/>
            <person name="Lam T.T.-Y."/>
            <person name="Chang Q."/>
            <person name="Ding S."/>
            <person name="Wang X."/>
            <person name="Zhu J."/>
            <person name="Ruan X."/>
            <person name="Zhao L."/>
            <person name="Wei J."/>
            <person name="Que T."/>
            <person name="Du C."/>
            <person name="Cheng J."/>
            <person name="Dai P."/>
            <person name="Han X."/>
            <person name="Huang E."/>
            <person name="Gao Y."/>
            <person name="Liu J."/>
            <person name="Shao H."/>
            <person name="Ye R."/>
            <person name="Li L."/>
            <person name="Wei W."/>
            <person name="Wang X."/>
            <person name="Wang C."/>
            <person name="Huo Q."/>
            <person name="Li W."/>
            <person name="Guo W."/>
            <person name="Chen H."/>
            <person name="Chen S."/>
            <person name="Zhou L."/>
            <person name="Zhou L."/>
            <person name="Ni X."/>
            <person name="Tian J."/>
            <person name="Zhou Y."/>
            <person name="Sheng Y."/>
            <person name="Liu T."/>
            <person name="Pan Y."/>
            <person name="Xia L."/>
            <person name="Li J."/>
            <person name="Zhao F."/>
            <person name="Cao W."/>
        </authorList>
    </citation>
    <scope>NUCLEOTIDE SEQUENCE</scope>
    <source>
        <strain evidence="2">Rmic-2018</strain>
        <tissue evidence="2">Larvae</tissue>
    </source>
</reference>
<protein>
    <submittedName>
        <fullName evidence="2">Uncharacterized protein</fullName>
    </submittedName>
</protein>
<accession>A0A9J6CXP3</accession>
<dbReference type="Proteomes" id="UP000821866">
    <property type="component" value="Unassembled WGS sequence"/>
</dbReference>